<evidence type="ECO:0000256" key="1">
    <source>
        <dbReference type="ARBA" id="ARBA00008308"/>
    </source>
</evidence>
<organism evidence="2 3">
    <name type="scientific">Naganishia liquefaciens</name>
    <dbReference type="NCBI Taxonomy" id="104408"/>
    <lineage>
        <taxon>Eukaryota</taxon>
        <taxon>Fungi</taxon>
        <taxon>Dikarya</taxon>
        <taxon>Basidiomycota</taxon>
        <taxon>Agaricomycotina</taxon>
        <taxon>Tremellomycetes</taxon>
        <taxon>Filobasidiales</taxon>
        <taxon>Filobasidiaceae</taxon>
        <taxon>Naganishia</taxon>
    </lineage>
</organism>
<keyword evidence="3" id="KW-1185">Reference proteome</keyword>
<evidence type="ECO:0008006" key="4">
    <source>
        <dbReference type="Google" id="ProtNLM"/>
    </source>
</evidence>
<dbReference type="PANTHER" id="PTHR20974">
    <property type="entry name" value="UPF0585 PROTEIN CG18661"/>
    <property type="match status" value="1"/>
</dbReference>
<dbReference type="Proteomes" id="UP000620104">
    <property type="component" value="Unassembled WGS sequence"/>
</dbReference>
<reference evidence="2" key="1">
    <citation type="submission" date="2020-07" db="EMBL/GenBank/DDBJ databases">
        <title>Draft Genome Sequence of a Deep-Sea Yeast, Naganishia (Cryptococcus) liquefaciens strain N6.</title>
        <authorList>
            <person name="Han Y.W."/>
            <person name="Kajitani R."/>
            <person name="Morimoto H."/>
            <person name="Parhat M."/>
            <person name="Tsubouchi H."/>
            <person name="Bakenova O."/>
            <person name="Ogata M."/>
            <person name="Argunhan B."/>
            <person name="Aoki R."/>
            <person name="Kajiwara S."/>
            <person name="Itoh T."/>
            <person name="Iwasaki H."/>
        </authorList>
    </citation>
    <scope>NUCLEOTIDE SEQUENCE</scope>
    <source>
        <strain evidence="2">N6</strain>
    </source>
</reference>
<evidence type="ECO:0000313" key="2">
    <source>
        <dbReference type="EMBL" id="GHJ85232.1"/>
    </source>
</evidence>
<evidence type="ECO:0000313" key="3">
    <source>
        <dbReference type="Proteomes" id="UP000620104"/>
    </source>
</evidence>
<accession>A0A8H3TQ89</accession>
<protein>
    <recommendedName>
        <fullName evidence="4">DUF938 domain-containing protein</fullName>
    </recommendedName>
</protein>
<dbReference type="InterPro" id="IPR010342">
    <property type="entry name" value="DUF938"/>
</dbReference>
<dbReference type="Pfam" id="PF06080">
    <property type="entry name" value="DUF938"/>
    <property type="match status" value="1"/>
</dbReference>
<comment type="similarity">
    <text evidence="1">Belongs to the UPF0585 family.</text>
</comment>
<dbReference type="Gene3D" id="3.40.50.150">
    <property type="entry name" value="Vaccinia Virus protein VP39"/>
    <property type="match status" value="1"/>
</dbReference>
<dbReference type="OrthoDB" id="2590586at2759"/>
<dbReference type="SUPFAM" id="SSF53335">
    <property type="entry name" value="S-adenosyl-L-methionine-dependent methyltransferases"/>
    <property type="match status" value="1"/>
</dbReference>
<proteinExistence type="inferred from homology"/>
<name>A0A8H3TQ89_9TREE</name>
<dbReference type="EMBL" id="BLZA01000011">
    <property type="protein sequence ID" value="GHJ85232.1"/>
    <property type="molecule type" value="Genomic_DNA"/>
</dbReference>
<dbReference type="PANTHER" id="PTHR20974:SF0">
    <property type="entry name" value="UPF0585 PROTEIN CG18661"/>
    <property type="match status" value="1"/>
</dbReference>
<gene>
    <name evidence="2" type="ORF">NliqN6_1634</name>
</gene>
<dbReference type="AlphaFoldDB" id="A0A8H3TQ89"/>
<comment type="caution">
    <text evidence="2">The sequence shown here is derived from an EMBL/GenBank/DDBJ whole genome shotgun (WGS) entry which is preliminary data.</text>
</comment>
<dbReference type="InterPro" id="IPR029063">
    <property type="entry name" value="SAM-dependent_MTases_sf"/>
</dbReference>
<sequence length="235" mass="26352">MDYPAINSVSGSASRNRDAILQALQNYFEAYENGHILEISSGGGEHVVAMARRWPNIDFWPSERNEEQLRFLSNGIAQSKGESALENLRTPVQLDVTSQSDWTSLQEQFQTRTVSRVTGVVICNLLHCSPSRTQEDIFSHLGEDGTKQSTELVEEGGWIAIYGAFLKDDGNFASEGDEKFDQRFKGLHSAFGLRRIPDVEHVAGKYGFALEKRIPMPAGNWMLVFRRRAVKGNEV</sequence>